<dbReference type="SUPFAM" id="SSF57863">
    <property type="entry name" value="ArfGap/RecO-like zinc finger"/>
    <property type="match status" value="1"/>
</dbReference>
<dbReference type="PANTHER" id="PTHR46220:SF1">
    <property type="entry name" value="ADP-RIBOSYLATION FACTOR GTPASE-ACTIVATING PROTEIN AGD12"/>
    <property type="match status" value="1"/>
</dbReference>
<sequence length="201" mass="22630">MILWILVKNLLKSGEEIKRGGRLRARGGVLENCTGKRSDGGGYGPCENDGLASILSSSRRRLPSLDCSLWKLLSSLELLLAWCLLIEYWSIKPQLPVLKPPTKWETFAKTKGIFPERWLCEMLRTYKFVSCSKSEGITLEKLRSFVTLDEWSDDEIDAMIEVRGNSSANSIYEAFIPEGLSKPGPDAGHEECSKFIRLVMI</sequence>
<dbReference type="Gene3D" id="1.10.220.150">
    <property type="entry name" value="Arf GTPase activating protein"/>
    <property type="match status" value="1"/>
</dbReference>
<gene>
    <name evidence="1" type="ORF">C1H46_040240</name>
</gene>
<dbReference type="AlphaFoldDB" id="A0A540KJ28"/>
<dbReference type="GO" id="GO:0005543">
    <property type="term" value="F:phospholipid binding"/>
    <property type="evidence" value="ECO:0007669"/>
    <property type="project" value="InterPro"/>
</dbReference>
<accession>A0A540KJ28</accession>
<dbReference type="Proteomes" id="UP000315295">
    <property type="component" value="Unassembled WGS sequence"/>
</dbReference>
<dbReference type="GO" id="GO:0005096">
    <property type="term" value="F:GTPase activator activity"/>
    <property type="evidence" value="ECO:0007669"/>
    <property type="project" value="InterPro"/>
</dbReference>
<reference evidence="1 2" key="1">
    <citation type="journal article" date="2019" name="G3 (Bethesda)">
        <title>Sequencing of a Wild Apple (Malus baccata) Genome Unravels the Differences Between Cultivated and Wild Apple Species Regarding Disease Resistance and Cold Tolerance.</title>
        <authorList>
            <person name="Chen X."/>
        </authorList>
    </citation>
    <scope>NUCLEOTIDE SEQUENCE [LARGE SCALE GENOMIC DNA]</scope>
    <source>
        <strain evidence="2">cv. Shandingzi</strain>
        <tissue evidence="1">Leaves</tissue>
    </source>
</reference>
<evidence type="ECO:0000313" key="1">
    <source>
        <dbReference type="EMBL" id="TQD74228.1"/>
    </source>
</evidence>
<name>A0A540KJ28_MALBA</name>
<dbReference type="PANTHER" id="PTHR46220">
    <property type="entry name" value="ADP-RIBOSYLATION FACTOR GTPASE-ACTIVATING PROTEIN AGD12"/>
    <property type="match status" value="1"/>
</dbReference>
<dbReference type="InterPro" id="IPR037278">
    <property type="entry name" value="ARFGAP/RecO"/>
</dbReference>
<comment type="caution">
    <text evidence="1">The sequence shown here is derived from an EMBL/GenBank/DDBJ whole genome shotgun (WGS) entry which is preliminary data.</text>
</comment>
<organism evidence="1 2">
    <name type="scientific">Malus baccata</name>
    <name type="common">Siberian crab apple</name>
    <name type="synonym">Pyrus baccata</name>
    <dbReference type="NCBI Taxonomy" id="106549"/>
    <lineage>
        <taxon>Eukaryota</taxon>
        <taxon>Viridiplantae</taxon>
        <taxon>Streptophyta</taxon>
        <taxon>Embryophyta</taxon>
        <taxon>Tracheophyta</taxon>
        <taxon>Spermatophyta</taxon>
        <taxon>Magnoliopsida</taxon>
        <taxon>eudicotyledons</taxon>
        <taxon>Gunneridae</taxon>
        <taxon>Pentapetalae</taxon>
        <taxon>rosids</taxon>
        <taxon>fabids</taxon>
        <taxon>Rosales</taxon>
        <taxon>Rosaceae</taxon>
        <taxon>Amygdaloideae</taxon>
        <taxon>Maleae</taxon>
        <taxon>Malus</taxon>
    </lineage>
</organism>
<dbReference type="InterPro" id="IPR038508">
    <property type="entry name" value="ArfGAP_dom_sf"/>
</dbReference>
<evidence type="ECO:0000313" key="2">
    <source>
        <dbReference type="Proteomes" id="UP000315295"/>
    </source>
</evidence>
<dbReference type="EMBL" id="VIEB01001206">
    <property type="protein sequence ID" value="TQD74228.1"/>
    <property type="molecule type" value="Genomic_DNA"/>
</dbReference>
<protein>
    <submittedName>
        <fullName evidence="1">Uncharacterized protein</fullName>
    </submittedName>
</protein>
<proteinExistence type="predicted"/>
<dbReference type="InterPro" id="IPR044518">
    <property type="entry name" value="ARF_GAP_AGD11/12/13"/>
</dbReference>
<keyword evidence="2" id="KW-1185">Reference proteome</keyword>